<feature type="transmembrane region" description="Helical" evidence="2">
    <location>
        <begin position="308"/>
        <end position="329"/>
    </location>
</feature>
<dbReference type="InterPro" id="IPR020579">
    <property type="entry name" value="Exonuc_VII_lsu_C"/>
</dbReference>
<protein>
    <recommendedName>
        <fullName evidence="3">Exonuclease VII large subunit C-terminal domain-containing protein</fullName>
    </recommendedName>
</protein>
<sequence length="331" mass="37498">MGSKENVQFEEILKRFRKDLFGEFSSKNRKEIAKNFRFIGSLVSLKKSNYYSSWYAAVDDSEYSLEVTIPHSIKEKSKVERNDEGTFIGTLELVGRYKFGEAHLRLSVKDIQVSKTKKSKPIKVNTFEFPVLDFQENWRVAVISSEGDGFKDAEAVLKSCEFIDYELFSCNLLEPEDIVAAIKRVDPSYHILLIVRGGGKGLGKFNDVRIVEAIQNHERYVVTGLGHTEDKTIADTVSCYCANVPADAARHIKNKCIQEREKKKNVIETPSVSEEKSATPTESGNSVHVVDDNQRDSNELYKTKIQGVYLPLLGALGVLIIFFIVKFFFNL</sequence>
<dbReference type="Pfam" id="PF02601">
    <property type="entry name" value="Exonuc_VII_L"/>
    <property type="match status" value="1"/>
</dbReference>
<keyword evidence="5" id="KW-1185">Reference proteome</keyword>
<dbReference type="GO" id="GO:0008855">
    <property type="term" value="F:exodeoxyribonuclease VII activity"/>
    <property type="evidence" value="ECO:0007669"/>
    <property type="project" value="InterPro"/>
</dbReference>
<proteinExistence type="predicted"/>
<keyword evidence="2" id="KW-0472">Membrane</keyword>
<dbReference type="RefSeq" id="WP_013056626.1">
    <property type="nucleotide sequence ID" value="NZ_JACJHT010000001.1"/>
</dbReference>
<dbReference type="InterPro" id="IPR003753">
    <property type="entry name" value="Exonuc_VII_L"/>
</dbReference>
<evidence type="ECO:0000259" key="3">
    <source>
        <dbReference type="Pfam" id="PF02601"/>
    </source>
</evidence>
<evidence type="ECO:0000313" key="5">
    <source>
        <dbReference type="Proteomes" id="UP000543174"/>
    </source>
</evidence>
<dbReference type="GO" id="GO:0009318">
    <property type="term" value="C:exodeoxyribonuclease VII complex"/>
    <property type="evidence" value="ECO:0007669"/>
    <property type="project" value="InterPro"/>
</dbReference>
<dbReference type="Proteomes" id="UP000543174">
    <property type="component" value="Unassembled WGS sequence"/>
</dbReference>
<evidence type="ECO:0000256" key="2">
    <source>
        <dbReference type="SAM" id="Phobius"/>
    </source>
</evidence>
<dbReference type="AlphaFoldDB" id="A0A7W3N9E4"/>
<reference evidence="4" key="1">
    <citation type="submission" date="2020-08" db="EMBL/GenBank/DDBJ databases">
        <title>Functional genomics of gut bacteria from endangered species of beetles.</title>
        <authorList>
            <person name="Carlos-Shanley C."/>
        </authorList>
    </citation>
    <scope>NUCLEOTIDE SEQUENCE [LARGE SCALE GENOMIC DNA]</scope>
    <source>
        <strain evidence="4">S00060</strain>
    </source>
</reference>
<feature type="domain" description="Exonuclease VII large subunit C-terminal" evidence="3">
    <location>
        <begin position="139"/>
        <end position="257"/>
    </location>
</feature>
<organism evidence="4 5">
    <name type="scientific">Priestia aryabhattai</name>
    <name type="common">Bacillus aryabhattai</name>
    <dbReference type="NCBI Taxonomy" id="412384"/>
    <lineage>
        <taxon>Bacteria</taxon>
        <taxon>Bacillati</taxon>
        <taxon>Bacillota</taxon>
        <taxon>Bacilli</taxon>
        <taxon>Bacillales</taxon>
        <taxon>Bacillaceae</taxon>
        <taxon>Priestia</taxon>
    </lineage>
</organism>
<accession>A0A7W3N9E4</accession>
<gene>
    <name evidence="4" type="ORF">HNP21_001844</name>
</gene>
<keyword evidence="2" id="KW-0812">Transmembrane</keyword>
<evidence type="ECO:0000256" key="1">
    <source>
        <dbReference type="SAM" id="MobiDB-lite"/>
    </source>
</evidence>
<dbReference type="EMBL" id="JACJHT010000001">
    <property type="protein sequence ID" value="MBA9038755.1"/>
    <property type="molecule type" value="Genomic_DNA"/>
</dbReference>
<feature type="region of interest" description="Disordered" evidence="1">
    <location>
        <begin position="267"/>
        <end position="290"/>
    </location>
</feature>
<feature type="compositionally biased region" description="Polar residues" evidence="1">
    <location>
        <begin position="268"/>
        <end position="286"/>
    </location>
</feature>
<evidence type="ECO:0000313" key="4">
    <source>
        <dbReference type="EMBL" id="MBA9038755.1"/>
    </source>
</evidence>
<comment type="caution">
    <text evidence="4">The sequence shown here is derived from an EMBL/GenBank/DDBJ whole genome shotgun (WGS) entry which is preliminary data.</text>
</comment>
<dbReference type="PANTHER" id="PTHR30008:SF0">
    <property type="entry name" value="EXODEOXYRIBONUCLEASE 7 LARGE SUBUNIT"/>
    <property type="match status" value="1"/>
</dbReference>
<dbReference type="PANTHER" id="PTHR30008">
    <property type="entry name" value="EXODEOXYRIBONUCLEASE 7 LARGE SUBUNIT"/>
    <property type="match status" value="1"/>
</dbReference>
<name>A0A7W3N9E4_PRIAR</name>
<dbReference type="GO" id="GO:0006308">
    <property type="term" value="P:DNA catabolic process"/>
    <property type="evidence" value="ECO:0007669"/>
    <property type="project" value="InterPro"/>
</dbReference>
<keyword evidence="2" id="KW-1133">Transmembrane helix</keyword>